<name>A0A9D5C7T0_9LILI</name>
<dbReference type="Proteomes" id="UP001085076">
    <property type="component" value="Miscellaneous, Linkage group lg07"/>
</dbReference>
<organism evidence="2 3">
    <name type="scientific">Dioscorea zingiberensis</name>
    <dbReference type="NCBI Taxonomy" id="325984"/>
    <lineage>
        <taxon>Eukaryota</taxon>
        <taxon>Viridiplantae</taxon>
        <taxon>Streptophyta</taxon>
        <taxon>Embryophyta</taxon>
        <taxon>Tracheophyta</taxon>
        <taxon>Spermatophyta</taxon>
        <taxon>Magnoliopsida</taxon>
        <taxon>Liliopsida</taxon>
        <taxon>Dioscoreales</taxon>
        <taxon>Dioscoreaceae</taxon>
        <taxon>Dioscorea</taxon>
    </lineage>
</organism>
<gene>
    <name evidence="2" type="ORF">J5N97_024429</name>
</gene>
<proteinExistence type="predicted"/>
<reference evidence="2" key="2">
    <citation type="journal article" date="2022" name="Hortic Res">
        <title>The genome of Dioscorea zingiberensis sheds light on the biosynthesis, origin and evolution of the medicinally important diosgenin saponins.</title>
        <authorList>
            <person name="Li Y."/>
            <person name="Tan C."/>
            <person name="Li Z."/>
            <person name="Guo J."/>
            <person name="Li S."/>
            <person name="Chen X."/>
            <person name="Wang C."/>
            <person name="Dai X."/>
            <person name="Yang H."/>
            <person name="Song W."/>
            <person name="Hou L."/>
            <person name="Xu J."/>
            <person name="Tong Z."/>
            <person name="Xu A."/>
            <person name="Yuan X."/>
            <person name="Wang W."/>
            <person name="Yang Q."/>
            <person name="Chen L."/>
            <person name="Sun Z."/>
            <person name="Wang K."/>
            <person name="Pan B."/>
            <person name="Chen J."/>
            <person name="Bao Y."/>
            <person name="Liu F."/>
            <person name="Qi X."/>
            <person name="Gang D.R."/>
            <person name="Wen J."/>
            <person name="Li J."/>
        </authorList>
    </citation>
    <scope>NUCLEOTIDE SEQUENCE</scope>
    <source>
        <strain evidence="2">Dzin_1.0</strain>
    </source>
</reference>
<dbReference type="EMBL" id="JAGGNH010000007">
    <property type="protein sequence ID" value="KAJ0967512.1"/>
    <property type="molecule type" value="Genomic_DNA"/>
</dbReference>
<keyword evidence="3" id="KW-1185">Reference proteome</keyword>
<comment type="caution">
    <text evidence="2">The sequence shown here is derived from an EMBL/GenBank/DDBJ whole genome shotgun (WGS) entry which is preliminary data.</text>
</comment>
<protein>
    <submittedName>
        <fullName evidence="2">Uncharacterized protein</fullName>
    </submittedName>
</protein>
<feature type="transmembrane region" description="Helical" evidence="1">
    <location>
        <begin position="12"/>
        <end position="32"/>
    </location>
</feature>
<keyword evidence="1" id="KW-1133">Transmembrane helix</keyword>
<sequence>MGDEKEEERLQTLIALIPQSLAFGLGLGFLLFSRSQSLPAGIKLADGALKASKTLPKLQSPTSPHSLLAACKALIKAYKLSSRVNPIQSKPRTTLPISFKRIKAYLGAANLIRYARHRSVGLGFVNYGYKVSKNLVKVLEGFGVLELDSVTRGGLKSLGLGIKAAIILGEVEVLVSVRQWRQSRCQFARNGGLRDVVCSKKHFNARIFELLSLSIPVTSS</sequence>
<evidence type="ECO:0000313" key="3">
    <source>
        <dbReference type="Proteomes" id="UP001085076"/>
    </source>
</evidence>
<accession>A0A9D5C7T0</accession>
<reference evidence="2" key="1">
    <citation type="submission" date="2021-03" db="EMBL/GenBank/DDBJ databases">
        <authorList>
            <person name="Li Z."/>
            <person name="Yang C."/>
        </authorList>
    </citation>
    <scope>NUCLEOTIDE SEQUENCE</scope>
    <source>
        <strain evidence="2">Dzin_1.0</strain>
        <tissue evidence="2">Leaf</tissue>
    </source>
</reference>
<dbReference type="AlphaFoldDB" id="A0A9D5C7T0"/>
<evidence type="ECO:0000313" key="2">
    <source>
        <dbReference type="EMBL" id="KAJ0967512.1"/>
    </source>
</evidence>
<evidence type="ECO:0000256" key="1">
    <source>
        <dbReference type="SAM" id="Phobius"/>
    </source>
</evidence>
<keyword evidence="1" id="KW-0472">Membrane</keyword>
<keyword evidence="1" id="KW-0812">Transmembrane</keyword>
<dbReference type="OrthoDB" id="1939055at2759"/>